<dbReference type="SMART" id="SM00579">
    <property type="entry name" value="FBD"/>
    <property type="match status" value="1"/>
</dbReference>
<dbReference type="Proteomes" id="UP000029121">
    <property type="component" value="Unassembled WGS sequence"/>
</dbReference>
<dbReference type="Pfam" id="PF00646">
    <property type="entry name" value="F-box"/>
    <property type="match status" value="1"/>
</dbReference>
<protein>
    <recommendedName>
        <fullName evidence="1">F-box domain-containing protein</fullName>
    </recommendedName>
</protein>
<dbReference type="InterPro" id="IPR036047">
    <property type="entry name" value="F-box-like_dom_sf"/>
</dbReference>
<dbReference type="PANTHER" id="PTHR31900:SF28">
    <property type="entry name" value="FBD DOMAIN-CONTAINING PROTEIN"/>
    <property type="match status" value="1"/>
</dbReference>
<dbReference type="InterPro" id="IPR001810">
    <property type="entry name" value="F-box_dom"/>
</dbReference>
<dbReference type="Pfam" id="PF08387">
    <property type="entry name" value="FBD"/>
    <property type="match status" value="1"/>
</dbReference>
<dbReference type="eggNOG" id="ENOG502RYTW">
    <property type="taxonomic scope" value="Eukaryota"/>
</dbReference>
<proteinExistence type="predicted"/>
<gene>
    <name evidence="2" type="ORF">CARUB_v10004959mg</name>
</gene>
<dbReference type="InterPro" id="IPR050232">
    <property type="entry name" value="FBL13/AtMIF1-like"/>
</dbReference>
<keyword evidence="3" id="KW-1185">Reference proteome</keyword>
<dbReference type="SUPFAM" id="SSF52047">
    <property type="entry name" value="RNI-like"/>
    <property type="match status" value="1"/>
</dbReference>
<dbReference type="STRING" id="81985.R0GWP9"/>
<dbReference type="Gene3D" id="3.80.10.10">
    <property type="entry name" value="Ribonuclease Inhibitor"/>
    <property type="match status" value="1"/>
</dbReference>
<dbReference type="AlphaFoldDB" id="R0GWP9"/>
<dbReference type="PANTHER" id="PTHR31900">
    <property type="entry name" value="F-BOX/RNI SUPERFAMILY PROTEIN-RELATED"/>
    <property type="match status" value="1"/>
</dbReference>
<reference evidence="3" key="1">
    <citation type="journal article" date="2013" name="Nat. Genet.">
        <title>The Capsella rubella genome and the genomic consequences of rapid mating system evolution.</title>
        <authorList>
            <person name="Slotte T."/>
            <person name="Hazzouri K.M."/>
            <person name="Agren J.A."/>
            <person name="Koenig D."/>
            <person name="Maumus F."/>
            <person name="Guo Y.L."/>
            <person name="Steige K."/>
            <person name="Platts A.E."/>
            <person name="Escobar J.S."/>
            <person name="Newman L.K."/>
            <person name="Wang W."/>
            <person name="Mandakova T."/>
            <person name="Vello E."/>
            <person name="Smith L.M."/>
            <person name="Henz S.R."/>
            <person name="Steffen J."/>
            <person name="Takuno S."/>
            <person name="Brandvain Y."/>
            <person name="Coop G."/>
            <person name="Andolfatto P."/>
            <person name="Hu T.T."/>
            <person name="Blanchette M."/>
            <person name="Clark R.M."/>
            <person name="Quesneville H."/>
            <person name="Nordborg M."/>
            <person name="Gaut B.S."/>
            <person name="Lysak M.A."/>
            <person name="Jenkins J."/>
            <person name="Grimwood J."/>
            <person name="Chapman J."/>
            <person name="Prochnik S."/>
            <person name="Shu S."/>
            <person name="Rokhsar D."/>
            <person name="Schmutz J."/>
            <person name="Weigel D."/>
            <person name="Wright S.I."/>
        </authorList>
    </citation>
    <scope>NUCLEOTIDE SEQUENCE [LARGE SCALE GENOMIC DNA]</scope>
    <source>
        <strain evidence="3">cv. Monte Gargano</strain>
    </source>
</reference>
<evidence type="ECO:0000313" key="3">
    <source>
        <dbReference type="Proteomes" id="UP000029121"/>
    </source>
</evidence>
<dbReference type="InterPro" id="IPR055411">
    <property type="entry name" value="LRR_FXL15/At3g58940/PEG3-like"/>
</dbReference>
<accession>R0GWP9</accession>
<dbReference type="EMBL" id="KB870811">
    <property type="protein sequence ID" value="EOA16750.1"/>
    <property type="molecule type" value="Genomic_DNA"/>
</dbReference>
<evidence type="ECO:0000313" key="2">
    <source>
        <dbReference type="EMBL" id="EOA16750.1"/>
    </source>
</evidence>
<dbReference type="InterPro" id="IPR006566">
    <property type="entry name" value="FBD"/>
</dbReference>
<dbReference type="SUPFAM" id="SSF81383">
    <property type="entry name" value="F-box domain"/>
    <property type="match status" value="1"/>
</dbReference>
<dbReference type="KEGG" id="crb:17879923"/>
<evidence type="ECO:0000259" key="1">
    <source>
        <dbReference type="PROSITE" id="PS50181"/>
    </source>
</evidence>
<dbReference type="InterPro" id="IPR032675">
    <property type="entry name" value="LRR_dom_sf"/>
</dbReference>
<dbReference type="CDD" id="cd22160">
    <property type="entry name" value="F-box_AtFBL13-like"/>
    <property type="match status" value="1"/>
</dbReference>
<organism evidence="2 3">
    <name type="scientific">Capsella rubella</name>
    <dbReference type="NCBI Taxonomy" id="81985"/>
    <lineage>
        <taxon>Eukaryota</taxon>
        <taxon>Viridiplantae</taxon>
        <taxon>Streptophyta</taxon>
        <taxon>Embryophyta</taxon>
        <taxon>Tracheophyta</taxon>
        <taxon>Spermatophyta</taxon>
        <taxon>Magnoliopsida</taxon>
        <taxon>eudicotyledons</taxon>
        <taxon>Gunneridae</taxon>
        <taxon>Pentapetalae</taxon>
        <taxon>rosids</taxon>
        <taxon>malvids</taxon>
        <taxon>Brassicales</taxon>
        <taxon>Brassicaceae</taxon>
        <taxon>Camelineae</taxon>
        <taxon>Capsella</taxon>
    </lineage>
</organism>
<sequence length="403" mass="46528">MDRINGLPDEVLVKILTFLPTKKAVSTSILSKRWEFLWMWLPRLDYFIYITKLGTKPVIREFIEKTLPLHRAPVLECLRIGLSPTFEPKDFIRWIDIAVSRHVRELEISYVTKYGNLFPSSFFTCKSLVVLKLRLLVLRDVPSMASLPSLKTLLLQKVYFVNEELLQELLSICPVLEDLSVECAEDEDMDEFTISVPSLQRLSLSIPYDWFLEGFEIDTPSLTYLKLHDWNEWDHYSLIKNMPKLREAYVIVKPFLLNSVINSITSVKRLTICSEDVYCDGFVFNQLEHLKLCGCQEESSNLLGQFLKDSPKLRVLDISVEGFHGDNCDGMVCWNQPSLVPECLLSSLQIFNWSQYSGRPQERDIAVYILKNARHLKKATILADTDEHGVSNLQMIKELTLSP</sequence>
<dbReference type="Pfam" id="PF24758">
    <property type="entry name" value="LRR_At5g56370"/>
    <property type="match status" value="1"/>
</dbReference>
<dbReference type="InterPro" id="IPR053781">
    <property type="entry name" value="F-box_AtFBL13-like"/>
</dbReference>
<feature type="domain" description="F-box" evidence="1">
    <location>
        <begin position="1"/>
        <end position="37"/>
    </location>
</feature>
<dbReference type="Gene3D" id="1.20.1280.50">
    <property type="match status" value="1"/>
</dbReference>
<dbReference type="PROSITE" id="PS50181">
    <property type="entry name" value="FBOX"/>
    <property type="match status" value="1"/>
</dbReference>
<name>R0GWP9_9BRAS</name>
<dbReference type="OrthoDB" id="1083020at2759"/>